<sequence>MKKTLIAASLISLMSATAQADVVGLYIGGQIWDNEATGAFGETANMQEFRLDDEQQTSFHIAVEHPFPFIPNIKLAQTTLDTTGSATLTEEFKFGDETFTVGSSVDADFDVSYTDYTLYYELFDNGAFSFDFGLTGRDFDSEIVATSTVTTTDSSGGSVTETLTGKQSASEIVPMLYAATEIGLMFTGLNLYAEGNFLSIDDHTLYDYQVGISYDLIDNIAVDVNVTAGYRSVKLELEDLSDLYTDIEFDGVFAGLVIHF</sequence>
<accession>A0A7Y0Q4U7</accession>
<keyword evidence="1" id="KW-0732">Signal</keyword>
<feature type="chain" id="PRO_5031575790" evidence="1">
    <location>
        <begin position="21"/>
        <end position="260"/>
    </location>
</feature>
<evidence type="ECO:0000256" key="1">
    <source>
        <dbReference type="SAM" id="SignalP"/>
    </source>
</evidence>
<dbReference type="RefSeq" id="WP_169073681.1">
    <property type="nucleotide sequence ID" value="NZ_JABBXH010000001.1"/>
</dbReference>
<evidence type="ECO:0000313" key="3">
    <source>
        <dbReference type="Proteomes" id="UP000568664"/>
    </source>
</evidence>
<dbReference type="AlphaFoldDB" id="A0A7Y0Q4U7"/>
<dbReference type="InterPro" id="IPR026387">
    <property type="entry name" value="OMP_w_GlyGly"/>
</dbReference>
<dbReference type="Proteomes" id="UP000568664">
    <property type="component" value="Unassembled WGS sequence"/>
</dbReference>
<gene>
    <name evidence="2" type="ORF">HII17_02215</name>
</gene>
<proteinExistence type="predicted"/>
<reference evidence="2 3" key="1">
    <citation type="submission" date="2020-04" db="EMBL/GenBank/DDBJ databases">
        <title>Thalassotalea sp. M1531, isolated from the surface of marine red alga.</title>
        <authorList>
            <person name="Pang L."/>
            <person name="Lu D.-C."/>
        </authorList>
    </citation>
    <scope>NUCLEOTIDE SEQUENCE [LARGE SCALE GENOMIC DNA]</scope>
    <source>
        <strain evidence="2 3">M1531</strain>
    </source>
</reference>
<feature type="signal peptide" evidence="1">
    <location>
        <begin position="1"/>
        <end position="20"/>
    </location>
</feature>
<evidence type="ECO:0000313" key="2">
    <source>
        <dbReference type="EMBL" id="NMP30364.1"/>
    </source>
</evidence>
<keyword evidence="3" id="KW-1185">Reference proteome</keyword>
<organism evidence="2 3">
    <name type="scientific">Thalassotalea algicola</name>
    <dbReference type="NCBI Taxonomy" id="2716224"/>
    <lineage>
        <taxon>Bacteria</taxon>
        <taxon>Pseudomonadati</taxon>
        <taxon>Pseudomonadota</taxon>
        <taxon>Gammaproteobacteria</taxon>
        <taxon>Alteromonadales</taxon>
        <taxon>Colwelliaceae</taxon>
        <taxon>Thalassotalea</taxon>
    </lineage>
</organism>
<comment type="caution">
    <text evidence="2">The sequence shown here is derived from an EMBL/GenBank/DDBJ whole genome shotgun (WGS) entry which is preliminary data.</text>
</comment>
<name>A0A7Y0Q4U7_9GAMM</name>
<dbReference type="EMBL" id="JABBXH010000001">
    <property type="protein sequence ID" value="NMP30364.1"/>
    <property type="molecule type" value="Genomic_DNA"/>
</dbReference>
<protein>
    <submittedName>
        <fullName evidence="2">TIGR04219 family outer membrane beta-barrel protein</fullName>
    </submittedName>
</protein>
<dbReference type="NCBIfam" id="TIGR04219">
    <property type="entry name" value="OMP_w_GlyGly"/>
    <property type="match status" value="1"/>
</dbReference>